<evidence type="ECO:0000256" key="2">
    <source>
        <dbReference type="ARBA" id="ARBA00022553"/>
    </source>
</evidence>
<evidence type="ECO:0000256" key="7">
    <source>
        <dbReference type="ARBA" id="ARBA00061776"/>
    </source>
</evidence>
<organism evidence="11 12">
    <name type="scientific">Bemisia tabaci</name>
    <name type="common">Sweetpotato whitefly</name>
    <name type="synonym">Aleurodes tabaci</name>
    <dbReference type="NCBI Taxonomy" id="7038"/>
    <lineage>
        <taxon>Eukaryota</taxon>
        <taxon>Metazoa</taxon>
        <taxon>Ecdysozoa</taxon>
        <taxon>Arthropoda</taxon>
        <taxon>Hexapoda</taxon>
        <taxon>Insecta</taxon>
        <taxon>Pterygota</taxon>
        <taxon>Neoptera</taxon>
        <taxon>Paraneoptera</taxon>
        <taxon>Hemiptera</taxon>
        <taxon>Sternorrhyncha</taxon>
        <taxon>Aleyrodoidea</taxon>
        <taxon>Aleyrodidae</taxon>
        <taxon>Aleyrodinae</taxon>
        <taxon>Bemisia</taxon>
    </lineage>
</organism>
<accession>A0A9P0A2E9</accession>
<dbReference type="Gene3D" id="1.25.10.10">
    <property type="entry name" value="Leucine-rich Repeat Variant"/>
    <property type="match status" value="1"/>
</dbReference>
<keyword evidence="12" id="KW-1185">Reference proteome</keyword>
<reference evidence="11" key="1">
    <citation type="submission" date="2021-12" db="EMBL/GenBank/DDBJ databases">
        <authorList>
            <person name="King R."/>
        </authorList>
    </citation>
    <scope>NUCLEOTIDE SEQUENCE</scope>
</reference>
<dbReference type="FunFam" id="1.25.10.10:FF:001136">
    <property type="entry name" value="Beta-catenin-like protein 1"/>
    <property type="match status" value="1"/>
</dbReference>
<dbReference type="Pfam" id="PF08216">
    <property type="entry name" value="CTNNBL"/>
    <property type="match status" value="1"/>
</dbReference>
<comment type="function">
    <text evidence="6">Component of the PRP19-CDC5L complex that forms an integral part of the spliceosome and is required for activating pre-mRNA splicing. Participates in AID/AICDA-mediated somatic hypermutation (SHM) and class-switch recombination (CSR), 2 processes resulting in the production of high-affinity, mutated isotype-switched antibodies.</text>
</comment>
<evidence type="ECO:0000259" key="10">
    <source>
        <dbReference type="Pfam" id="PF08216"/>
    </source>
</evidence>
<feature type="domain" description="Beta-catenin-like protein 1 N-terminal" evidence="10">
    <location>
        <begin position="5"/>
        <end position="299"/>
    </location>
</feature>
<dbReference type="InterPro" id="IPR039678">
    <property type="entry name" value="CTNNBL1"/>
</dbReference>
<evidence type="ECO:0000256" key="3">
    <source>
        <dbReference type="ARBA" id="ARBA00022737"/>
    </source>
</evidence>
<evidence type="ECO:0000256" key="6">
    <source>
        <dbReference type="ARBA" id="ARBA00058456"/>
    </source>
</evidence>
<comment type="subcellular location">
    <subcellularLocation>
        <location evidence="1">Nucleus</location>
    </subcellularLocation>
</comment>
<dbReference type="PANTHER" id="PTHR14978">
    <property type="entry name" value="BETA-CATENIN-LIKE PROTEIN 1 NUCLEAR ASSOCIATED PROTEIN"/>
    <property type="match status" value="1"/>
</dbReference>
<comment type="subunit">
    <text evidence="7">Component of the PRP19-CDC5L splicing complex composed of a core complex comprising a homotetramer of PRPF19, CDC5L, PLRG1 and BCAS2, and at least three less stably associated proteins CTNNBL1, CWC15 and HSPA8. Interacts directly with CWC15 and CDC5L in the complex. Interacts with AICDA; the interaction is important for the antibody diversification activity of AICDA. Interacts with PRPF31 (via its NLS). Interacts (via its N-terminal NLS) with KPNA1 and KPNA2.</text>
</comment>
<protein>
    <recommendedName>
        <fullName evidence="8">Beta-catenin-like protein 1</fullName>
    </recommendedName>
    <alternativeName>
        <fullName evidence="9">Nuclear-associated protein</fullName>
    </alternativeName>
</protein>
<keyword evidence="5" id="KW-0539">Nucleus</keyword>
<dbReference type="GO" id="GO:0005681">
    <property type="term" value="C:spliceosomal complex"/>
    <property type="evidence" value="ECO:0007669"/>
    <property type="project" value="TreeGrafter"/>
</dbReference>
<dbReference type="GO" id="GO:0010467">
    <property type="term" value="P:gene expression"/>
    <property type="evidence" value="ECO:0007669"/>
    <property type="project" value="UniProtKB-ARBA"/>
</dbReference>
<dbReference type="InterPro" id="IPR013180">
    <property type="entry name" value="CTNNBL1_N"/>
</dbReference>
<sequence>MVSDVGKQGLMQWLLRRLRVKLPFDQNKLYASEILSILLQSSKENQDMFGELDGIDVILQQLAFYKRHDPASSEETEMMENLFNCLCSSLMNAENRERFLRGEGLQLMNLMLREKKQSRNGSLKVLDHAMSGPNGVDNCNKFVDILGLRTIFPLFMKTPKKNRKRMLTVEEHEEHVTSIIASMLKNCKSSQRQRLLSKFTENDHEKVDRLLELHFKYLDKVEEADKQIEKQMKQYLGQDALTDDEIYIRRLDEGLFTLQLVDYIILEACASGASSIKQRVMQILNLRGGSLKTIRHVMREYAGNLGDAEDSDWKYQEQEHILQLVDKF</sequence>
<dbReference type="PANTHER" id="PTHR14978:SF0">
    <property type="entry name" value="BETA-CATENIN-LIKE PROTEIN 1"/>
    <property type="match status" value="1"/>
</dbReference>
<evidence type="ECO:0000256" key="8">
    <source>
        <dbReference type="ARBA" id="ARBA00070106"/>
    </source>
</evidence>
<evidence type="ECO:0000256" key="1">
    <source>
        <dbReference type="ARBA" id="ARBA00004123"/>
    </source>
</evidence>
<dbReference type="InterPro" id="IPR011989">
    <property type="entry name" value="ARM-like"/>
</dbReference>
<dbReference type="AlphaFoldDB" id="A0A9P0A2E9"/>
<evidence type="ECO:0000256" key="5">
    <source>
        <dbReference type="ARBA" id="ARBA00023242"/>
    </source>
</evidence>
<gene>
    <name evidence="11" type="ORF">BEMITA_LOCUS2139</name>
</gene>
<dbReference type="Proteomes" id="UP001152759">
    <property type="component" value="Chromosome 1"/>
</dbReference>
<keyword evidence="4" id="KW-0175">Coiled coil</keyword>
<name>A0A9P0A2E9_BEMTA</name>
<dbReference type="SUPFAM" id="SSF48371">
    <property type="entry name" value="ARM repeat"/>
    <property type="match status" value="1"/>
</dbReference>
<keyword evidence="3" id="KW-0677">Repeat</keyword>
<evidence type="ECO:0000313" key="11">
    <source>
        <dbReference type="EMBL" id="CAH0382621.1"/>
    </source>
</evidence>
<dbReference type="EMBL" id="OU963862">
    <property type="protein sequence ID" value="CAH0382621.1"/>
    <property type="molecule type" value="Genomic_DNA"/>
</dbReference>
<evidence type="ECO:0000256" key="4">
    <source>
        <dbReference type="ARBA" id="ARBA00023054"/>
    </source>
</evidence>
<dbReference type="InterPro" id="IPR016024">
    <property type="entry name" value="ARM-type_fold"/>
</dbReference>
<proteinExistence type="predicted"/>
<evidence type="ECO:0000256" key="9">
    <source>
        <dbReference type="ARBA" id="ARBA00083862"/>
    </source>
</evidence>
<keyword evidence="2" id="KW-0597">Phosphoprotein</keyword>
<evidence type="ECO:0000313" key="12">
    <source>
        <dbReference type="Proteomes" id="UP001152759"/>
    </source>
</evidence>